<evidence type="ECO:0000313" key="3">
    <source>
        <dbReference type="Proteomes" id="UP000284772"/>
    </source>
</evidence>
<evidence type="ECO:0000313" key="2">
    <source>
        <dbReference type="EMBL" id="RHN05671.1"/>
    </source>
</evidence>
<protein>
    <submittedName>
        <fullName evidence="2">Uncharacterized protein</fullName>
    </submittedName>
</protein>
<dbReference type="Proteomes" id="UP000286003">
    <property type="component" value="Unassembled WGS sequence"/>
</dbReference>
<proteinExistence type="predicted"/>
<sequence>MKAKRGPKPGATITRIIDRRDIIEKAFLELYMINCLDASPENGLATLARFLYRREKFQQKNGKRISANTIRQDLIELLKESKYTNPRNRKRK</sequence>
<dbReference type="EMBL" id="QRWT01000004">
    <property type="protein sequence ID" value="RGT54779.1"/>
    <property type="molecule type" value="Genomic_DNA"/>
</dbReference>
<organism evidence="2 4">
    <name type="scientific">Bacteroides intestinalis</name>
    <dbReference type="NCBI Taxonomy" id="329854"/>
    <lineage>
        <taxon>Bacteria</taxon>
        <taxon>Pseudomonadati</taxon>
        <taxon>Bacteroidota</taxon>
        <taxon>Bacteroidia</taxon>
        <taxon>Bacteroidales</taxon>
        <taxon>Bacteroidaceae</taxon>
        <taxon>Bacteroides</taxon>
    </lineage>
</organism>
<accession>A0A3E4KRC6</accession>
<gene>
    <name evidence="1" type="ORF">DWX27_06845</name>
    <name evidence="2" type="ORF">DWZ32_13800</name>
</gene>
<evidence type="ECO:0000313" key="4">
    <source>
        <dbReference type="Proteomes" id="UP000286003"/>
    </source>
</evidence>
<dbReference type="AlphaFoldDB" id="A0A3E4KRC6"/>
<comment type="caution">
    <text evidence="2">The sequence shown here is derived from an EMBL/GenBank/DDBJ whole genome shotgun (WGS) entry which is preliminary data.</text>
</comment>
<dbReference type="EMBL" id="QRQM01000015">
    <property type="protein sequence ID" value="RHN05671.1"/>
    <property type="molecule type" value="Genomic_DNA"/>
</dbReference>
<reference evidence="3 4" key="1">
    <citation type="submission" date="2018-08" db="EMBL/GenBank/DDBJ databases">
        <title>A genome reference for cultivated species of the human gut microbiota.</title>
        <authorList>
            <person name="Zou Y."/>
            <person name="Xue W."/>
            <person name="Luo G."/>
        </authorList>
    </citation>
    <scope>NUCLEOTIDE SEQUENCE [LARGE SCALE GENOMIC DNA]</scope>
    <source>
        <strain evidence="1 3">AF19-10AC</strain>
        <strain evidence="2 4">AF31-23</strain>
    </source>
</reference>
<name>A0A3E4KRC6_9BACE</name>
<dbReference type="Proteomes" id="UP000284772">
    <property type="component" value="Unassembled WGS sequence"/>
</dbReference>
<evidence type="ECO:0000313" key="1">
    <source>
        <dbReference type="EMBL" id="RGT54779.1"/>
    </source>
</evidence>